<evidence type="ECO:0000256" key="3">
    <source>
        <dbReference type="ARBA" id="ARBA00022801"/>
    </source>
</evidence>
<keyword evidence="3" id="KW-0378">Hydrolase</keyword>
<evidence type="ECO:0000313" key="7">
    <source>
        <dbReference type="Proteomes" id="UP000571950"/>
    </source>
</evidence>
<organism evidence="6 7">
    <name type="scientific">Sphingobium jiangsuense</name>
    <dbReference type="NCBI Taxonomy" id="870476"/>
    <lineage>
        <taxon>Bacteria</taxon>
        <taxon>Pseudomonadati</taxon>
        <taxon>Pseudomonadota</taxon>
        <taxon>Alphaproteobacteria</taxon>
        <taxon>Sphingomonadales</taxon>
        <taxon>Sphingomonadaceae</taxon>
        <taxon>Sphingobium</taxon>
    </lineage>
</organism>
<dbReference type="SUPFAM" id="SSF53649">
    <property type="entry name" value="Alkaline phosphatase-like"/>
    <property type="match status" value="1"/>
</dbReference>
<dbReference type="GO" id="GO:0046872">
    <property type="term" value="F:metal ion binding"/>
    <property type="evidence" value="ECO:0007669"/>
    <property type="project" value="UniProtKB-KW"/>
</dbReference>
<reference evidence="6 7" key="1">
    <citation type="submission" date="2020-08" db="EMBL/GenBank/DDBJ databases">
        <title>Genomic Encyclopedia of Type Strains, Phase IV (KMG-IV): sequencing the most valuable type-strain genomes for metagenomic binning, comparative biology and taxonomic classification.</title>
        <authorList>
            <person name="Goeker M."/>
        </authorList>
    </citation>
    <scope>NUCLEOTIDE SEQUENCE [LARGE SCALE GENOMIC DNA]</scope>
    <source>
        <strain evidence="6 7">DSM 26189</strain>
    </source>
</reference>
<dbReference type="PROSITE" id="PS00523">
    <property type="entry name" value="SULFATASE_1"/>
    <property type="match status" value="1"/>
</dbReference>
<name>A0A7W6FS11_9SPHN</name>
<dbReference type="EMBL" id="JACIDT010000027">
    <property type="protein sequence ID" value="MBB3928558.1"/>
    <property type="molecule type" value="Genomic_DNA"/>
</dbReference>
<dbReference type="PROSITE" id="PS00149">
    <property type="entry name" value="SULFATASE_2"/>
    <property type="match status" value="1"/>
</dbReference>
<keyword evidence="2" id="KW-0479">Metal-binding</keyword>
<dbReference type="InterPro" id="IPR017850">
    <property type="entry name" value="Alkaline_phosphatase_core_sf"/>
</dbReference>
<protein>
    <submittedName>
        <fullName evidence="6">Arylsulfatase A-like enzyme</fullName>
    </submittedName>
</protein>
<evidence type="ECO:0000256" key="2">
    <source>
        <dbReference type="ARBA" id="ARBA00022723"/>
    </source>
</evidence>
<dbReference type="Pfam" id="PF00884">
    <property type="entry name" value="Sulfatase"/>
    <property type="match status" value="1"/>
</dbReference>
<accession>A0A7W6FS11</accession>
<comment type="similarity">
    <text evidence="1">Belongs to the sulfatase family.</text>
</comment>
<evidence type="ECO:0000256" key="1">
    <source>
        <dbReference type="ARBA" id="ARBA00008779"/>
    </source>
</evidence>
<comment type="caution">
    <text evidence="6">The sequence shown here is derived from an EMBL/GenBank/DDBJ whole genome shotgun (WGS) entry which is preliminary data.</text>
</comment>
<dbReference type="InterPro" id="IPR024607">
    <property type="entry name" value="Sulfatase_CS"/>
</dbReference>
<keyword evidence="7" id="KW-1185">Reference proteome</keyword>
<proteinExistence type="inferred from homology"/>
<dbReference type="GO" id="GO:0004065">
    <property type="term" value="F:arylsulfatase activity"/>
    <property type="evidence" value="ECO:0007669"/>
    <property type="project" value="TreeGrafter"/>
</dbReference>
<evidence type="ECO:0000313" key="6">
    <source>
        <dbReference type="EMBL" id="MBB3928558.1"/>
    </source>
</evidence>
<dbReference type="Proteomes" id="UP000571950">
    <property type="component" value="Unassembled WGS sequence"/>
</dbReference>
<dbReference type="InterPro" id="IPR000917">
    <property type="entry name" value="Sulfatase_N"/>
</dbReference>
<dbReference type="PROSITE" id="PS51318">
    <property type="entry name" value="TAT"/>
    <property type="match status" value="1"/>
</dbReference>
<evidence type="ECO:0000259" key="5">
    <source>
        <dbReference type="Pfam" id="PF00884"/>
    </source>
</evidence>
<dbReference type="Gene3D" id="3.40.720.10">
    <property type="entry name" value="Alkaline Phosphatase, subunit A"/>
    <property type="match status" value="1"/>
</dbReference>
<dbReference type="Gene3D" id="3.30.1120.10">
    <property type="match status" value="1"/>
</dbReference>
<dbReference type="RefSeq" id="WP_188073834.1">
    <property type="nucleotide sequence ID" value="NZ_BSPS01000038.1"/>
</dbReference>
<dbReference type="AlphaFoldDB" id="A0A7W6FS11"/>
<gene>
    <name evidence="6" type="ORF">GGR43_004303</name>
</gene>
<dbReference type="InterPro" id="IPR006311">
    <property type="entry name" value="TAT_signal"/>
</dbReference>
<sequence>MQVDRRSFLGGASVLGLIGMTGEASAAASAAKVAKDRPNIIYIMADDLGYADLSCTGSHHIRTPAIDSIAAQGVQLSQGYANSSICSPTRTALLTGCYQYRFPIGLEEPFGLNAPTESGVPLDRPTIASVMRGLGYRTKLIGKWHLGEPPRHSPLRHGYDEFFGIIEGAADYFRHHMVMGGRDVGIGLAEGDTPIERTGYLTDLFGDETVRTIEQAGDKPFFISLHFNAPHWPWEGREDAEVAKTLSASFHYNGGSLAKYKEMVEAMDQNVAKVLAALDRSGKADNTIVVFTSDNGGERFSETWPFTGVKGELLEGGIRVPLLIRWPAKIAAGSKSDQVMVTMDFLPTLLAMAGGDPAKAGRFDGMNLSAQLLGAAAPVTRALYWRFKANEQAALREGDWKYLKIGGKEHLFNLAEDVRERADRAQDDPARLRAMRLKWDAWNAGMLPYPLASFSEDVREHYPDRY</sequence>
<dbReference type="PANTHER" id="PTHR42693">
    <property type="entry name" value="ARYLSULFATASE FAMILY MEMBER"/>
    <property type="match status" value="1"/>
</dbReference>
<feature type="domain" description="Sulfatase N-terminal" evidence="5">
    <location>
        <begin position="38"/>
        <end position="354"/>
    </location>
</feature>
<dbReference type="PANTHER" id="PTHR42693:SF53">
    <property type="entry name" value="ENDO-4-O-SULFATASE"/>
    <property type="match status" value="1"/>
</dbReference>
<evidence type="ECO:0000256" key="4">
    <source>
        <dbReference type="ARBA" id="ARBA00022837"/>
    </source>
</evidence>
<keyword evidence="4" id="KW-0106">Calcium</keyword>
<dbReference type="InterPro" id="IPR050738">
    <property type="entry name" value="Sulfatase"/>
</dbReference>